<dbReference type="EMBL" id="VOGB01000005">
    <property type="protein sequence ID" value="MQM73585.1"/>
    <property type="molecule type" value="Genomic_DNA"/>
</dbReference>
<dbReference type="InterPro" id="IPR050272">
    <property type="entry name" value="Isochorismatase-like_hydrls"/>
</dbReference>
<organism evidence="4 5">
    <name type="scientific">Candidatus Pseudoramibacter fermentans</name>
    <dbReference type="NCBI Taxonomy" id="2594427"/>
    <lineage>
        <taxon>Bacteria</taxon>
        <taxon>Bacillati</taxon>
        <taxon>Bacillota</taxon>
        <taxon>Clostridia</taxon>
        <taxon>Eubacteriales</taxon>
        <taxon>Eubacteriaceae</taxon>
        <taxon>Pseudoramibacter</taxon>
    </lineage>
</organism>
<dbReference type="Proteomes" id="UP000473648">
    <property type="component" value="Unassembled WGS sequence"/>
</dbReference>
<dbReference type="CDD" id="cd00431">
    <property type="entry name" value="cysteine_hydrolases"/>
    <property type="match status" value="1"/>
</dbReference>
<sequence>MERILIVIDMQKDFIDGALGTKEAEAIVQPVIDKIAAAPKANVYATQDTHPDNYLDTQEGANLPVPHCIKGTPGWALEPHIAAMIPPDHIIEKPTFGSVALAERMAKIAAERDIEIELVGLCTDICVVSNALMLKAFMPEVPVTVDARCCAGVTPESHAAALQTMAACQVKILS</sequence>
<dbReference type="AlphaFoldDB" id="A0A6L5GTL8"/>
<dbReference type="SUPFAM" id="SSF52499">
    <property type="entry name" value="Isochorismatase-like hydrolases"/>
    <property type="match status" value="1"/>
</dbReference>
<dbReference type="GO" id="GO:0016787">
    <property type="term" value="F:hydrolase activity"/>
    <property type="evidence" value="ECO:0007669"/>
    <property type="project" value="UniProtKB-KW"/>
</dbReference>
<gene>
    <name evidence="4" type="ORF">FRC53_09280</name>
</gene>
<comment type="similarity">
    <text evidence="1">Belongs to the isochorismatase family.</text>
</comment>
<dbReference type="Gene3D" id="3.40.50.850">
    <property type="entry name" value="Isochorismatase-like"/>
    <property type="match status" value="1"/>
</dbReference>
<evidence type="ECO:0000256" key="2">
    <source>
        <dbReference type="ARBA" id="ARBA00022801"/>
    </source>
</evidence>
<name>A0A6L5GTL8_9FIRM</name>
<dbReference type="InterPro" id="IPR000868">
    <property type="entry name" value="Isochorismatase-like_dom"/>
</dbReference>
<dbReference type="InterPro" id="IPR036380">
    <property type="entry name" value="Isochorismatase-like_sf"/>
</dbReference>
<reference evidence="4" key="1">
    <citation type="journal article" date="2020" name="Appl. Environ. Microbiol.">
        <title>Medium-Chain Fatty Acid Synthesis by 'Candidatus Weimeria bifida' gen. nov., sp. nov., and 'Candidatus Pseudoramibacter fermentans' sp. nov.</title>
        <authorList>
            <person name="Scarborough M.J."/>
            <person name="Myers K.S."/>
            <person name="Donohue T.J."/>
            <person name="Noguera D.R."/>
        </authorList>
    </citation>
    <scope>NUCLEOTIDE SEQUENCE</scope>
    <source>
        <strain evidence="4">EUB1.1</strain>
    </source>
</reference>
<evidence type="ECO:0000256" key="1">
    <source>
        <dbReference type="ARBA" id="ARBA00006336"/>
    </source>
</evidence>
<keyword evidence="2 4" id="KW-0378">Hydrolase</keyword>
<dbReference type="Pfam" id="PF00857">
    <property type="entry name" value="Isochorismatase"/>
    <property type="match status" value="1"/>
</dbReference>
<accession>A0A6L5GTL8</accession>
<comment type="caution">
    <text evidence="4">The sequence shown here is derived from an EMBL/GenBank/DDBJ whole genome shotgun (WGS) entry which is preliminary data.</text>
</comment>
<dbReference type="PANTHER" id="PTHR43540">
    <property type="entry name" value="PEROXYUREIDOACRYLATE/UREIDOACRYLATE AMIDOHYDROLASE-RELATED"/>
    <property type="match status" value="1"/>
</dbReference>
<feature type="domain" description="Isochorismatase-like" evidence="3">
    <location>
        <begin position="4"/>
        <end position="173"/>
    </location>
</feature>
<evidence type="ECO:0000259" key="3">
    <source>
        <dbReference type="Pfam" id="PF00857"/>
    </source>
</evidence>
<evidence type="ECO:0000313" key="4">
    <source>
        <dbReference type="EMBL" id="MQM73585.1"/>
    </source>
</evidence>
<keyword evidence="5" id="KW-1185">Reference proteome</keyword>
<protein>
    <submittedName>
        <fullName evidence="4">Cysteine hydrolase</fullName>
    </submittedName>
</protein>
<evidence type="ECO:0000313" key="5">
    <source>
        <dbReference type="Proteomes" id="UP000473648"/>
    </source>
</evidence>
<dbReference type="PANTHER" id="PTHR43540:SF6">
    <property type="entry name" value="ISOCHORISMATASE-LIKE DOMAIN-CONTAINING PROTEIN"/>
    <property type="match status" value="1"/>
</dbReference>
<proteinExistence type="inferred from homology"/>